<keyword evidence="1" id="KW-0479">Metal-binding</keyword>
<dbReference type="GO" id="GO:0003677">
    <property type="term" value="F:DNA binding"/>
    <property type="evidence" value="ECO:0007669"/>
    <property type="project" value="InterPro"/>
</dbReference>
<evidence type="ECO:0000256" key="3">
    <source>
        <dbReference type="ARBA" id="ARBA00022833"/>
    </source>
</evidence>
<evidence type="ECO:0000256" key="1">
    <source>
        <dbReference type="ARBA" id="ARBA00022723"/>
    </source>
</evidence>
<organism evidence="5 6">
    <name type="scientific">Trema orientale</name>
    <name type="common">Charcoal tree</name>
    <name type="synonym">Celtis orientalis</name>
    <dbReference type="NCBI Taxonomy" id="63057"/>
    <lineage>
        <taxon>Eukaryota</taxon>
        <taxon>Viridiplantae</taxon>
        <taxon>Streptophyta</taxon>
        <taxon>Embryophyta</taxon>
        <taxon>Tracheophyta</taxon>
        <taxon>Spermatophyta</taxon>
        <taxon>Magnoliopsida</taxon>
        <taxon>eudicotyledons</taxon>
        <taxon>Gunneridae</taxon>
        <taxon>Pentapetalae</taxon>
        <taxon>rosids</taxon>
        <taxon>fabids</taxon>
        <taxon>Rosales</taxon>
        <taxon>Cannabaceae</taxon>
        <taxon>Trema</taxon>
    </lineage>
</organism>
<protein>
    <submittedName>
        <fullName evidence="5">Zinc finger, BED-type</fullName>
    </submittedName>
</protein>
<dbReference type="AlphaFoldDB" id="A0A2P5FA29"/>
<keyword evidence="3" id="KW-0862">Zinc</keyword>
<reference evidence="6" key="1">
    <citation type="submission" date="2016-06" db="EMBL/GenBank/DDBJ databases">
        <title>Parallel loss of symbiosis genes in relatives of nitrogen-fixing non-legume Parasponia.</title>
        <authorList>
            <person name="Van Velzen R."/>
            <person name="Holmer R."/>
            <person name="Bu F."/>
            <person name="Rutten L."/>
            <person name="Van Zeijl A."/>
            <person name="Liu W."/>
            <person name="Santuari L."/>
            <person name="Cao Q."/>
            <person name="Sharma T."/>
            <person name="Shen D."/>
            <person name="Roswanjaya Y."/>
            <person name="Wardhani T."/>
            <person name="Kalhor M.S."/>
            <person name="Jansen J."/>
            <person name="Van den Hoogen J."/>
            <person name="Gungor B."/>
            <person name="Hartog M."/>
            <person name="Hontelez J."/>
            <person name="Verver J."/>
            <person name="Yang W.-C."/>
            <person name="Schijlen E."/>
            <person name="Repin R."/>
            <person name="Schilthuizen M."/>
            <person name="Schranz E."/>
            <person name="Heidstra R."/>
            <person name="Miyata K."/>
            <person name="Fedorova E."/>
            <person name="Kohlen W."/>
            <person name="Bisseling T."/>
            <person name="Smit S."/>
            <person name="Geurts R."/>
        </authorList>
    </citation>
    <scope>NUCLEOTIDE SEQUENCE [LARGE SCALE GENOMIC DNA]</scope>
    <source>
        <strain evidence="6">cv. RG33-2</strain>
    </source>
</reference>
<dbReference type="Proteomes" id="UP000237000">
    <property type="component" value="Unassembled WGS sequence"/>
</dbReference>
<evidence type="ECO:0000313" key="5">
    <source>
        <dbReference type="EMBL" id="PON94647.1"/>
    </source>
</evidence>
<proteinExistence type="predicted"/>
<sequence length="78" mass="8878">MEDEAHGLQVFLESQSIEVPRPVDVESTQLEGDSKDVKGKRRRKLTSEVWTYFDMLPVGVDMKQKAKCKQCGAIYMAD</sequence>
<evidence type="ECO:0000256" key="2">
    <source>
        <dbReference type="ARBA" id="ARBA00022771"/>
    </source>
</evidence>
<dbReference type="Pfam" id="PF02892">
    <property type="entry name" value="zf-BED"/>
    <property type="match status" value="1"/>
</dbReference>
<comment type="caution">
    <text evidence="5">The sequence shown here is derived from an EMBL/GenBank/DDBJ whole genome shotgun (WGS) entry which is preliminary data.</text>
</comment>
<evidence type="ECO:0000313" key="6">
    <source>
        <dbReference type="Proteomes" id="UP000237000"/>
    </source>
</evidence>
<dbReference type="InterPro" id="IPR003656">
    <property type="entry name" value="Znf_BED"/>
</dbReference>
<dbReference type="GO" id="GO:0008270">
    <property type="term" value="F:zinc ion binding"/>
    <property type="evidence" value="ECO:0007669"/>
    <property type="project" value="UniProtKB-KW"/>
</dbReference>
<feature type="non-terminal residue" evidence="5">
    <location>
        <position position="78"/>
    </location>
</feature>
<dbReference type="EMBL" id="JXTC01000050">
    <property type="protein sequence ID" value="PON94647.1"/>
    <property type="molecule type" value="Genomic_DNA"/>
</dbReference>
<feature type="domain" description="BED-type" evidence="4">
    <location>
        <begin position="47"/>
        <end position="75"/>
    </location>
</feature>
<dbReference type="InParanoid" id="A0A2P5FA29"/>
<name>A0A2P5FA29_TREOI</name>
<gene>
    <name evidence="5" type="ORF">TorRG33x02_096820</name>
</gene>
<evidence type="ECO:0000259" key="4">
    <source>
        <dbReference type="Pfam" id="PF02892"/>
    </source>
</evidence>
<accession>A0A2P5FA29</accession>
<keyword evidence="2" id="KW-0863">Zinc-finger</keyword>
<keyword evidence="6" id="KW-1185">Reference proteome</keyword>
<dbReference type="OrthoDB" id="1873329at2759"/>